<dbReference type="AlphaFoldDB" id="I3ZP57"/>
<dbReference type="EMBL" id="JQ780324">
    <property type="protein sequence ID" value="AFL91819.1"/>
    <property type="molecule type" value="Genomic_DNA"/>
</dbReference>
<sequence length="151" mass="17833">MMNLNLKKHDLPQVIKHLENEGYYNIEHNSIKMTNFINPIRSFLYFIHSKLANLIFSIKPERLNINYDIQSWKAVEILTYECDKHNDFNFPKLSSKVAILSLNNTTLFKSNKQPKCMQCLIFTKGMIKQKKKRVPGGRKNMHLYSLKNKKT</sequence>
<accession>I3ZP57</accession>
<reference evidence="1" key="1">
    <citation type="submission" date="2012-03" db="EMBL/GenBank/DDBJ databases">
        <title>Development of mono- and multiplex specific real time PCR assays for detection of Francisella noatunensis subspecies -noatunensis and -orientalis targeting subspecies specific DNA sequences.</title>
        <authorList>
            <person name="Duodu S."/>
            <person name="Larsson P."/>
            <person name="Sjodin A."/>
            <person name="Forsman M."/>
            <person name="Colquhoun D.J."/>
        </authorList>
    </citation>
    <scope>NUCLEOTIDE SEQUENCE</scope>
    <source>
        <strain evidence="1">FSC774</strain>
    </source>
</reference>
<organism evidence="1">
    <name type="scientific">Francisella noatunensis subsp. noatunensis</name>
    <dbReference type="NCBI Taxonomy" id="360196"/>
    <lineage>
        <taxon>Bacteria</taxon>
        <taxon>Pseudomonadati</taxon>
        <taxon>Pseudomonadota</taxon>
        <taxon>Gammaproteobacteria</taxon>
        <taxon>Thiotrichales</taxon>
        <taxon>Francisellaceae</taxon>
        <taxon>Francisella</taxon>
    </lineage>
</organism>
<protein>
    <submittedName>
        <fullName evidence="1">Uncharacterized protein</fullName>
    </submittedName>
</protein>
<evidence type="ECO:0000313" key="1">
    <source>
        <dbReference type="EMBL" id="AFL91819.1"/>
    </source>
</evidence>
<proteinExistence type="predicted"/>
<name>I3ZP57_9GAMM</name>